<organism evidence="2 3">
    <name type="scientific">Allokutzneria oryzae</name>
    <dbReference type="NCBI Taxonomy" id="1378989"/>
    <lineage>
        <taxon>Bacteria</taxon>
        <taxon>Bacillati</taxon>
        <taxon>Actinomycetota</taxon>
        <taxon>Actinomycetes</taxon>
        <taxon>Pseudonocardiales</taxon>
        <taxon>Pseudonocardiaceae</taxon>
        <taxon>Allokutzneria</taxon>
    </lineage>
</organism>
<name>A0ABV6A478_9PSEU</name>
<reference evidence="2 3" key="1">
    <citation type="submission" date="2024-09" db="EMBL/GenBank/DDBJ databases">
        <authorList>
            <person name="Sun Q."/>
            <person name="Mori K."/>
        </authorList>
    </citation>
    <scope>NUCLEOTIDE SEQUENCE [LARGE SCALE GENOMIC DNA]</scope>
    <source>
        <strain evidence="2 3">TBRC 7907</strain>
    </source>
</reference>
<proteinExistence type="predicted"/>
<gene>
    <name evidence="2" type="ORF">ACFFQA_28755</name>
</gene>
<sequence length="63" mass="6683">MWFYILLGLVVVGVVVAAVLDSRAKKVRGELKPSSADPDGHVSKIEPGYVLPNPGVVTPHTDS</sequence>
<dbReference type="EMBL" id="JBHLZU010000026">
    <property type="protein sequence ID" value="MFB9907944.1"/>
    <property type="molecule type" value="Genomic_DNA"/>
</dbReference>
<feature type="region of interest" description="Disordered" evidence="1">
    <location>
        <begin position="29"/>
        <end position="63"/>
    </location>
</feature>
<evidence type="ECO:0000256" key="1">
    <source>
        <dbReference type="SAM" id="MobiDB-lite"/>
    </source>
</evidence>
<comment type="caution">
    <text evidence="2">The sequence shown here is derived from an EMBL/GenBank/DDBJ whole genome shotgun (WGS) entry which is preliminary data.</text>
</comment>
<evidence type="ECO:0000313" key="2">
    <source>
        <dbReference type="EMBL" id="MFB9907944.1"/>
    </source>
</evidence>
<protein>
    <submittedName>
        <fullName evidence="2">Uncharacterized protein</fullName>
    </submittedName>
</protein>
<dbReference type="Proteomes" id="UP001589693">
    <property type="component" value="Unassembled WGS sequence"/>
</dbReference>
<accession>A0ABV6A478</accession>
<evidence type="ECO:0000313" key="3">
    <source>
        <dbReference type="Proteomes" id="UP001589693"/>
    </source>
</evidence>
<dbReference type="RefSeq" id="WP_377859002.1">
    <property type="nucleotide sequence ID" value="NZ_JBHLZU010000026.1"/>
</dbReference>
<keyword evidence="3" id="KW-1185">Reference proteome</keyword>